<evidence type="ECO:0000259" key="3">
    <source>
        <dbReference type="Pfam" id="PF07859"/>
    </source>
</evidence>
<organism evidence="4 5">
    <name type="scientific">Lasiosphaeris hirsuta</name>
    <dbReference type="NCBI Taxonomy" id="260670"/>
    <lineage>
        <taxon>Eukaryota</taxon>
        <taxon>Fungi</taxon>
        <taxon>Dikarya</taxon>
        <taxon>Ascomycota</taxon>
        <taxon>Pezizomycotina</taxon>
        <taxon>Sordariomycetes</taxon>
        <taxon>Sordariomycetidae</taxon>
        <taxon>Sordariales</taxon>
        <taxon>Lasiosphaeriaceae</taxon>
        <taxon>Lasiosphaeris</taxon>
    </lineage>
</organism>
<dbReference type="InterPro" id="IPR050300">
    <property type="entry name" value="GDXG_lipolytic_enzyme"/>
</dbReference>
<evidence type="ECO:0000256" key="2">
    <source>
        <dbReference type="SAM" id="MobiDB-lite"/>
    </source>
</evidence>
<proteinExistence type="predicted"/>
<feature type="compositionally biased region" description="Basic and acidic residues" evidence="2">
    <location>
        <begin position="87"/>
        <end position="106"/>
    </location>
</feature>
<reference evidence="4" key="1">
    <citation type="submission" date="2023-06" db="EMBL/GenBank/DDBJ databases">
        <title>Genome-scale phylogeny and comparative genomics of the fungal order Sordariales.</title>
        <authorList>
            <consortium name="Lawrence Berkeley National Laboratory"/>
            <person name="Hensen N."/>
            <person name="Bonometti L."/>
            <person name="Westerberg I."/>
            <person name="Brannstrom I.O."/>
            <person name="Guillou S."/>
            <person name="Cros-Aarteil S."/>
            <person name="Calhoun S."/>
            <person name="Haridas S."/>
            <person name="Kuo A."/>
            <person name="Mondo S."/>
            <person name="Pangilinan J."/>
            <person name="Riley R."/>
            <person name="Labutti K."/>
            <person name="Andreopoulos B."/>
            <person name="Lipzen A."/>
            <person name="Chen C."/>
            <person name="Yanf M."/>
            <person name="Daum C."/>
            <person name="Ng V."/>
            <person name="Clum A."/>
            <person name="Steindorff A."/>
            <person name="Ohm R."/>
            <person name="Martin F."/>
            <person name="Silar P."/>
            <person name="Natvig D."/>
            <person name="Lalanne C."/>
            <person name="Gautier V."/>
            <person name="Ament-Velasquez S.L."/>
            <person name="Kruys A."/>
            <person name="Hutchinson M.I."/>
            <person name="Powell A.J."/>
            <person name="Barry K."/>
            <person name="Miller A.N."/>
            <person name="Grigoriev I.V."/>
            <person name="Debuchy R."/>
            <person name="Gladieux P."/>
            <person name="Thoren M.H."/>
            <person name="Johannesson H."/>
        </authorList>
    </citation>
    <scope>NUCLEOTIDE SEQUENCE</scope>
    <source>
        <strain evidence="4">SMH4607-1</strain>
    </source>
</reference>
<dbReference type="EMBL" id="JAUKUA010000004">
    <property type="protein sequence ID" value="KAK0715419.1"/>
    <property type="molecule type" value="Genomic_DNA"/>
</dbReference>
<evidence type="ECO:0000313" key="5">
    <source>
        <dbReference type="Proteomes" id="UP001172102"/>
    </source>
</evidence>
<dbReference type="Proteomes" id="UP001172102">
    <property type="component" value="Unassembled WGS sequence"/>
</dbReference>
<sequence>METLAKASLSGNPLNKKLPRSQLSAEAEPYQPLARQATAPYPYPSKSRAAGDWAVNIPPSPTATYVPPSVDPRHRPARPRSRSRSRARGEERGRYTGRGPDKHEWDAPPVIERALHAASVSVIQGLTVPVELYRGLRDTYYPPPGRPDIVKAYPVRRRLPVRIFFPSHHDLTSPALLPTLFTIHGGGFTVGSAADDDAWNRSFSDSYTVLVIALNYGKAPWAVFPTPLLDAEALYHAALNDESLPIDRMRTALCGFDAGGNLALALAQLPSVRTGYDPSGHAAHAREYTTHPYPHQPPRSHPPPAGVVSVCGILDFSTTAARKARTRPYKRQLRGPRGWGPGLDWMARMLPSSAWSYIPYGHDVADPLLSPAYAGRAELPPHVFVIAAELDCLAHESWRTACAWAGRAVPDADVLVGRRGPSRWRGCLDDGRGENGVKFGWSETHARSGAGGSVPGSTRWLLVPDVVHGFDSPGWRNKYLWGDEEARMDSEMKTIAYQRELAEWLWGTVWR</sequence>
<dbReference type="GO" id="GO:0016787">
    <property type="term" value="F:hydrolase activity"/>
    <property type="evidence" value="ECO:0007669"/>
    <property type="project" value="UniProtKB-KW"/>
</dbReference>
<dbReference type="SUPFAM" id="SSF53474">
    <property type="entry name" value="alpha/beta-Hydrolases"/>
    <property type="match status" value="1"/>
</dbReference>
<feature type="region of interest" description="Disordered" evidence="2">
    <location>
        <begin position="1"/>
        <end position="106"/>
    </location>
</feature>
<dbReference type="Pfam" id="PF07859">
    <property type="entry name" value="Abhydrolase_3"/>
    <property type="match status" value="1"/>
</dbReference>
<dbReference type="InterPro" id="IPR029058">
    <property type="entry name" value="AB_hydrolase_fold"/>
</dbReference>
<keyword evidence="5" id="KW-1185">Reference proteome</keyword>
<protein>
    <submittedName>
        <fullName evidence="4">Alpha/Beta hydrolase protein</fullName>
    </submittedName>
</protein>
<keyword evidence="1 4" id="KW-0378">Hydrolase</keyword>
<evidence type="ECO:0000313" key="4">
    <source>
        <dbReference type="EMBL" id="KAK0715419.1"/>
    </source>
</evidence>
<evidence type="ECO:0000256" key="1">
    <source>
        <dbReference type="ARBA" id="ARBA00022801"/>
    </source>
</evidence>
<dbReference type="PANTHER" id="PTHR48081:SF3">
    <property type="entry name" value="ALPHA_BETA HYDROLASE FOLD-3 DOMAIN-CONTAINING PROTEIN"/>
    <property type="match status" value="1"/>
</dbReference>
<feature type="compositionally biased region" description="Basic residues" evidence="2">
    <location>
        <begin position="75"/>
        <end position="86"/>
    </location>
</feature>
<dbReference type="Gene3D" id="3.40.50.1820">
    <property type="entry name" value="alpha/beta hydrolase"/>
    <property type="match status" value="1"/>
</dbReference>
<dbReference type="AlphaFoldDB" id="A0AA40AGI5"/>
<dbReference type="InterPro" id="IPR013094">
    <property type="entry name" value="AB_hydrolase_3"/>
</dbReference>
<accession>A0AA40AGI5</accession>
<name>A0AA40AGI5_9PEZI</name>
<feature type="domain" description="Alpha/beta hydrolase fold-3" evidence="3">
    <location>
        <begin position="181"/>
        <end position="405"/>
    </location>
</feature>
<dbReference type="PANTHER" id="PTHR48081">
    <property type="entry name" value="AB HYDROLASE SUPERFAMILY PROTEIN C4A8.06C"/>
    <property type="match status" value="1"/>
</dbReference>
<comment type="caution">
    <text evidence="4">The sequence shown here is derived from an EMBL/GenBank/DDBJ whole genome shotgun (WGS) entry which is preliminary data.</text>
</comment>
<gene>
    <name evidence="4" type="ORF">B0H67DRAFT_488046</name>
</gene>